<reference evidence="1 2" key="2">
    <citation type="journal article" date="2022" name="Mol. Ecol. Resour.">
        <title>The genomes of chicory, endive, great burdock and yacon provide insights into Asteraceae paleo-polyploidization history and plant inulin production.</title>
        <authorList>
            <person name="Fan W."/>
            <person name="Wang S."/>
            <person name="Wang H."/>
            <person name="Wang A."/>
            <person name="Jiang F."/>
            <person name="Liu H."/>
            <person name="Zhao H."/>
            <person name="Xu D."/>
            <person name="Zhang Y."/>
        </authorList>
    </citation>
    <scope>NUCLEOTIDE SEQUENCE [LARGE SCALE GENOMIC DNA]</scope>
    <source>
        <strain evidence="2">cv. Punajuju</strain>
        <tissue evidence="1">Leaves</tissue>
    </source>
</reference>
<reference evidence="2" key="1">
    <citation type="journal article" date="2022" name="Mol. Ecol. Resour.">
        <title>The genomes of chicory, endive, great burdock and yacon provide insights into Asteraceae palaeo-polyploidization history and plant inulin production.</title>
        <authorList>
            <person name="Fan W."/>
            <person name="Wang S."/>
            <person name="Wang H."/>
            <person name="Wang A."/>
            <person name="Jiang F."/>
            <person name="Liu H."/>
            <person name="Zhao H."/>
            <person name="Xu D."/>
            <person name="Zhang Y."/>
        </authorList>
    </citation>
    <scope>NUCLEOTIDE SEQUENCE [LARGE SCALE GENOMIC DNA]</scope>
    <source>
        <strain evidence="2">cv. Punajuju</strain>
    </source>
</reference>
<keyword evidence="2" id="KW-1185">Reference proteome</keyword>
<sequence length="104" mass="11914">MPAVSDVHGASDSSRAGDSSSFTEPSVSPLCEERCLLRHLVLSSQPWCFVLHQQHSTPEPSAIVTSTIARKYWNMRYDDLLNYVQKVNKKEFQTIKFYNFTFLV</sequence>
<name>A0ACB9H1W1_CICIN</name>
<accession>A0ACB9H1W1</accession>
<proteinExistence type="predicted"/>
<evidence type="ECO:0000313" key="1">
    <source>
        <dbReference type="EMBL" id="KAI3789486.1"/>
    </source>
</evidence>
<evidence type="ECO:0000313" key="2">
    <source>
        <dbReference type="Proteomes" id="UP001055811"/>
    </source>
</evidence>
<dbReference type="Proteomes" id="UP001055811">
    <property type="component" value="Linkage Group LG01"/>
</dbReference>
<dbReference type="EMBL" id="CM042009">
    <property type="protein sequence ID" value="KAI3789486.1"/>
    <property type="molecule type" value="Genomic_DNA"/>
</dbReference>
<organism evidence="1 2">
    <name type="scientific">Cichorium intybus</name>
    <name type="common">Chicory</name>
    <dbReference type="NCBI Taxonomy" id="13427"/>
    <lineage>
        <taxon>Eukaryota</taxon>
        <taxon>Viridiplantae</taxon>
        <taxon>Streptophyta</taxon>
        <taxon>Embryophyta</taxon>
        <taxon>Tracheophyta</taxon>
        <taxon>Spermatophyta</taxon>
        <taxon>Magnoliopsida</taxon>
        <taxon>eudicotyledons</taxon>
        <taxon>Gunneridae</taxon>
        <taxon>Pentapetalae</taxon>
        <taxon>asterids</taxon>
        <taxon>campanulids</taxon>
        <taxon>Asterales</taxon>
        <taxon>Asteraceae</taxon>
        <taxon>Cichorioideae</taxon>
        <taxon>Cichorieae</taxon>
        <taxon>Cichoriinae</taxon>
        <taxon>Cichorium</taxon>
    </lineage>
</organism>
<comment type="caution">
    <text evidence="1">The sequence shown here is derived from an EMBL/GenBank/DDBJ whole genome shotgun (WGS) entry which is preliminary data.</text>
</comment>
<gene>
    <name evidence="1" type="ORF">L2E82_02283</name>
</gene>
<protein>
    <submittedName>
        <fullName evidence="1">Uncharacterized protein</fullName>
    </submittedName>
</protein>